<dbReference type="PANTHER" id="PTHR30231">
    <property type="entry name" value="DNA POLYMERASE III SUBUNIT EPSILON"/>
    <property type="match status" value="1"/>
</dbReference>
<evidence type="ECO:0000313" key="7">
    <source>
        <dbReference type="EMBL" id="OCH74871.1"/>
    </source>
</evidence>
<evidence type="ECO:0000313" key="8">
    <source>
        <dbReference type="Proteomes" id="UP000093173"/>
    </source>
</evidence>
<dbReference type="SMART" id="SM00479">
    <property type="entry name" value="EXOIII"/>
    <property type="match status" value="1"/>
</dbReference>
<feature type="domain" description="Exonuclease" evidence="6">
    <location>
        <begin position="47"/>
        <end position="228"/>
    </location>
</feature>
<dbReference type="SUPFAM" id="SSF53098">
    <property type="entry name" value="Ribonuclease H-like"/>
    <property type="match status" value="1"/>
</dbReference>
<dbReference type="NCBIfam" id="NF006602">
    <property type="entry name" value="PRK09146.1"/>
    <property type="match status" value="1"/>
</dbReference>
<dbReference type="NCBIfam" id="TIGR00573">
    <property type="entry name" value="dnaq"/>
    <property type="match status" value="1"/>
</dbReference>
<gene>
    <name evidence="7" type="ORF">A6E14_11940</name>
</gene>
<dbReference type="Pfam" id="PF00929">
    <property type="entry name" value="RNase_T"/>
    <property type="match status" value="1"/>
</dbReference>
<dbReference type="GO" id="GO:0008408">
    <property type="term" value="F:3'-5' exonuclease activity"/>
    <property type="evidence" value="ECO:0007669"/>
    <property type="project" value="TreeGrafter"/>
</dbReference>
<comment type="caution">
    <text evidence="7">The sequence shown here is derived from an EMBL/GenBank/DDBJ whole genome shotgun (WGS) entry which is preliminary data.</text>
</comment>
<dbReference type="Proteomes" id="UP000093173">
    <property type="component" value="Unassembled WGS sequence"/>
</dbReference>
<reference evidence="8" key="1">
    <citation type="submission" date="2016-06" db="EMBL/GenBank/DDBJ databases">
        <authorList>
            <person name="Hehemann J.-H."/>
            <person name="Arevalo P."/>
            <person name="Datta M.S."/>
            <person name="Polz M.F."/>
        </authorList>
    </citation>
    <scope>NUCLEOTIDE SEQUENCE [LARGE SCALE GENOMIC DNA]</scope>
    <source>
        <strain evidence="8">9CSC122</strain>
    </source>
</reference>
<keyword evidence="4" id="KW-0269">Exonuclease</keyword>
<evidence type="ECO:0000256" key="2">
    <source>
        <dbReference type="ARBA" id="ARBA00022722"/>
    </source>
</evidence>
<dbReference type="EC" id="2.7.7.7" evidence="1"/>
<dbReference type="GO" id="GO:0006260">
    <property type="term" value="P:DNA replication"/>
    <property type="evidence" value="ECO:0007669"/>
    <property type="project" value="InterPro"/>
</dbReference>
<evidence type="ECO:0000256" key="5">
    <source>
        <dbReference type="ARBA" id="ARBA00049244"/>
    </source>
</evidence>
<sequence>MNSFIRKPAVDWALKFKKHLAMAKHPVLTHFYQQSIPDATTPIGEIEFLAVDFETTGLDPKKDDIITVGVVPFTLNRIYLNRARHWTVRPRKQLSEESVVIHGITHSDIIDAPDLTEVIEEILECLSGRILVVHYHRIEREFLDRALRARFEEGIEFPVVDTMQIESRIQAQWAGGFWNRLKGKKPQSVRLGQSRIRYHLPTYTPHHALTDAIATAELLQAQISYHYDPNQPVRDFWI</sequence>
<accession>A0A1B9QXN5</accession>
<dbReference type="InterPro" id="IPR036397">
    <property type="entry name" value="RNaseH_sf"/>
</dbReference>
<dbReference type="InterPro" id="IPR006054">
    <property type="entry name" value="DnaQ"/>
</dbReference>
<evidence type="ECO:0000259" key="6">
    <source>
        <dbReference type="SMART" id="SM00479"/>
    </source>
</evidence>
<dbReference type="GO" id="GO:0005829">
    <property type="term" value="C:cytosol"/>
    <property type="evidence" value="ECO:0007669"/>
    <property type="project" value="TreeGrafter"/>
</dbReference>
<keyword evidence="3" id="KW-0378">Hydrolase</keyword>
<protein>
    <recommendedName>
        <fullName evidence="1">DNA-directed DNA polymerase</fullName>
        <ecNumber evidence="1">2.7.7.7</ecNumber>
    </recommendedName>
</protein>
<evidence type="ECO:0000256" key="3">
    <source>
        <dbReference type="ARBA" id="ARBA00022801"/>
    </source>
</evidence>
<dbReference type="GO" id="GO:0003887">
    <property type="term" value="F:DNA-directed DNA polymerase activity"/>
    <property type="evidence" value="ECO:0007669"/>
    <property type="project" value="UniProtKB-EC"/>
</dbReference>
<dbReference type="AlphaFoldDB" id="A0A1B9QXN5"/>
<proteinExistence type="predicted"/>
<organism evidence="7 8">
    <name type="scientific">Vibrio genomosp. F10</name>
    <dbReference type="NCBI Taxonomy" id="723171"/>
    <lineage>
        <taxon>Bacteria</taxon>
        <taxon>Pseudomonadati</taxon>
        <taxon>Pseudomonadota</taxon>
        <taxon>Gammaproteobacteria</taxon>
        <taxon>Vibrionales</taxon>
        <taxon>Vibrionaceae</taxon>
        <taxon>Vibrio</taxon>
    </lineage>
</organism>
<dbReference type="InterPro" id="IPR012337">
    <property type="entry name" value="RNaseH-like_sf"/>
</dbReference>
<dbReference type="RefSeq" id="WP_017035332.1">
    <property type="nucleotide sequence ID" value="NZ_JBNGCH010000597.1"/>
</dbReference>
<dbReference type="EMBL" id="MAJZ01000597">
    <property type="protein sequence ID" value="OCH74871.1"/>
    <property type="molecule type" value="Genomic_DNA"/>
</dbReference>
<dbReference type="InterPro" id="IPR013520">
    <property type="entry name" value="Ribonucl_H"/>
</dbReference>
<evidence type="ECO:0000256" key="4">
    <source>
        <dbReference type="ARBA" id="ARBA00022839"/>
    </source>
</evidence>
<dbReference type="PANTHER" id="PTHR30231:SF4">
    <property type="entry name" value="PROTEIN NEN2"/>
    <property type="match status" value="1"/>
</dbReference>
<dbReference type="GO" id="GO:0003677">
    <property type="term" value="F:DNA binding"/>
    <property type="evidence" value="ECO:0007669"/>
    <property type="project" value="InterPro"/>
</dbReference>
<keyword evidence="2" id="KW-0540">Nuclease</keyword>
<keyword evidence="8" id="KW-1185">Reference proteome</keyword>
<name>A0A1B9QXN5_9VIBR</name>
<dbReference type="CDD" id="cd06127">
    <property type="entry name" value="DEDDh"/>
    <property type="match status" value="1"/>
</dbReference>
<comment type="catalytic activity">
    <reaction evidence="5">
        <text>DNA(n) + a 2'-deoxyribonucleoside 5'-triphosphate = DNA(n+1) + diphosphate</text>
        <dbReference type="Rhea" id="RHEA:22508"/>
        <dbReference type="Rhea" id="RHEA-COMP:17339"/>
        <dbReference type="Rhea" id="RHEA-COMP:17340"/>
        <dbReference type="ChEBI" id="CHEBI:33019"/>
        <dbReference type="ChEBI" id="CHEBI:61560"/>
        <dbReference type="ChEBI" id="CHEBI:173112"/>
        <dbReference type="EC" id="2.7.7.7"/>
    </reaction>
</comment>
<dbReference type="Gene3D" id="3.30.420.10">
    <property type="entry name" value="Ribonuclease H-like superfamily/Ribonuclease H"/>
    <property type="match status" value="1"/>
</dbReference>
<evidence type="ECO:0000256" key="1">
    <source>
        <dbReference type="ARBA" id="ARBA00012417"/>
    </source>
</evidence>